<protein>
    <submittedName>
        <fullName evidence="1">Uncharacterized protein</fullName>
    </submittedName>
</protein>
<name>A0ABN4KUF9_VIBHA</name>
<evidence type="ECO:0000313" key="1">
    <source>
        <dbReference type="EMBL" id="AMF96729.1"/>
    </source>
</evidence>
<organism evidence="1 2">
    <name type="scientific">Vibrio harveyi</name>
    <name type="common">Beneckea harveyi</name>
    <dbReference type="NCBI Taxonomy" id="669"/>
    <lineage>
        <taxon>Bacteria</taxon>
        <taxon>Pseudomonadati</taxon>
        <taxon>Pseudomonadota</taxon>
        <taxon>Gammaproteobacteria</taxon>
        <taxon>Vibrionales</taxon>
        <taxon>Vibrionaceae</taxon>
        <taxon>Vibrio</taxon>
    </lineage>
</organism>
<proteinExistence type="predicted"/>
<dbReference type="EMBL" id="CP014038">
    <property type="protein sequence ID" value="AMF96729.1"/>
    <property type="molecule type" value="Genomic_DNA"/>
</dbReference>
<sequence length="242" mass="27513">MITADGIIGKLVTLIVTKTIGKMVDLPFDKRKKACRSLTKLYYCVQTLDEVTDEFFETFNDFEANGVEAAVVHALNNNMHKLEQASNMFIELGSELRGGLEIIDPALANCCNALYVSKVDFLSYLSKSVEWDRSGDTPVLNVLLLKENLLNVDLESLYNKTEIAINKGDNYYWVTSVFDEFDAQFEEIEISFSSEDSANRLMAYVEQQSLLLKQARDSLRLLLKDNFSIEEVLYQSDSHPFK</sequence>
<accession>A0ABN4KUF9</accession>
<evidence type="ECO:0000313" key="2">
    <source>
        <dbReference type="Proteomes" id="UP000067422"/>
    </source>
</evidence>
<reference evidence="1" key="1">
    <citation type="submission" date="2018-01" db="EMBL/GenBank/DDBJ databases">
        <title>FDA dAtabase for Regulatory Grade micrObial Sequences (FDA-ARGOS): Supporting development and validation of Infectious Disease Dx tests.</title>
        <authorList>
            <person name="Hoffmann M."/>
            <person name="Allard M."/>
            <person name="Evans P."/>
            <person name="Brown E."/>
            <person name="Tallon L."/>
            <person name="Sadzewicz L."/>
            <person name="Sengamalay N."/>
            <person name="Ott S."/>
            <person name="Godinez A."/>
            <person name="Nagaraj S."/>
            <person name="Vyas G."/>
            <person name="Aluvathingal J."/>
            <person name="Nadendla S."/>
            <person name="Geyer C."/>
            <person name="Sichtig H."/>
        </authorList>
    </citation>
    <scope>NUCLEOTIDE SEQUENCE</scope>
    <source>
        <strain evidence="1">FDAARGOS_107</strain>
    </source>
</reference>
<keyword evidence="2" id="KW-1185">Reference proteome</keyword>
<dbReference type="Proteomes" id="UP000067422">
    <property type="component" value="Chromosome 1"/>
</dbReference>
<gene>
    <name evidence="1" type="ORF">AL538_02765</name>
</gene>
<dbReference type="RefSeq" id="WP_061065173.1">
    <property type="nucleotide sequence ID" value="NZ_CP014038.2"/>
</dbReference>